<gene>
    <name evidence="1" type="ORF">SAMN02745781_01929</name>
</gene>
<dbReference type="AlphaFoldDB" id="A0A1M5AKZ4"/>
<dbReference type="EMBL" id="FQUH01000008">
    <property type="protein sequence ID" value="SHF30804.1"/>
    <property type="molecule type" value="Genomic_DNA"/>
</dbReference>
<evidence type="ECO:0000313" key="2">
    <source>
        <dbReference type="Proteomes" id="UP000184159"/>
    </source>
</evidence>
<protein>
    <submittedName>
        <fullName evidence="1">Phage tail protein, P2 protein I family</fullName>
    </submittedName>
</protein>
<accession>A0A1M5AKZ4</accession>
<sequence length="254" mass="27975">MNQSKLPLALKTYSVLPDNRSPLERSMELSFSQQIYGIGNPYPHLLDAQKTAFEIVPYIASEFQLPVWDTSDTEPVKRNLAGHAWQVRKMSGTRAGLKLALESFDFQSQIKPWYQQQPQGQPYSLEIVAWEKGNKPVNVANVKKLLAYIEDTKSERDQIELSLMFGVETSMGMAGAKAPATSVKETAGQATLWSMPDAKMSFAITGAVPPAVSVSPIDAEATIPIMAAHVQMNIMGYSAHYNITVLTINARATL</sequence>
<evidence type="ECO:0000313" key="1">
    <source>
        <dbReference type="EMBL" id="SHF30804.1"/>
    </source>
</evidence>
<proteinExistence type="predicted"/>
<reference evidence="2" key="1">
    <citation type="submission" date="2016-11" db="EMBL/GenBank/DDBJ databases">
        <authorList>
            <person name="Varghese N."/>
            <person name="Submissions S."/>
        </authorList>
    </citation>
    <scope>NUCLEOTIDE SEQUENCE [LARGE SCALE GENOMIC DNA]</scope>
    <source>
        <strain evidence="2">DSM 21264</strain>
    </source>
</reference>
<dbReference type="RefSeq" id="WP_072958498.1">
    <property type="nucleotide sequence ID" value="NZ_FQUH01000008.1"/>
</dbReference>
<dbReference type="NCBIfam" id="TIGR01634">
    <property type="entry name" value="tail_P2_I"/>
    <property type="match status" value="1"/>
</dbReference>
<dbReference type="InterPro" id="IPR006521">
    <property type="entry name" value="Tail_protein_I"/>
</dbReference>
<keyword evidence="2" id="KW-1185">Reference proteome</keyword>
<name>A0A1M5AKZ4_VIBGA</name>
<dbReference type="Pfam" id="PF09684">
    <property type="entry name" value="Tail_P2_I"/>
    <property type="match status" value="1"/>
</dbReference>
<organism evidence="1 2">
    <name type="scientific">Vibrio gazogenes DSM 21264 = NBRC 103151</name>
    <dbReference type="NCBI Taxonomy" id="1123492"/>
    <lineage>
        <taxon>Bacteria</taxon>
        <taxon>Pseudomonadati</taxon>
        <taxon>Pseudomonadota</taxon>
        <taxon>Gammaproteobacteria</taxon>
        <taxon>Vibrionales</taxon>
        <taxon>Vibrionaceae</taxon>
        <taxon>Vibrio</taxon>
    </lineage>
</organism>
<dbReference type="Proteomes" id="UP000184159">
    <property type="component" value="Unassembled WGS sequence"/>
</dbReference>